<feature type="domain" description="Type VI secretion system component TssM1 N-terminal" evidence="1">
    <location>
        <begin position="1"/>
        <end position="38"/>
    </location>
</feature>
<protein>
    <submittedName>
        <fullName evidence="2">Uncharacterized protein conserved in bacteria</fullName>
    </submittedName>
</protein>
<name>A0A379AHW8_ENTAG</name>
<dbReference type="Proteomes" id="UP000254640">
    <property type="component" value="Unassembled WGS sequence"/>
</dbReference>
<dbReference type="InterPro" id="IPR025743">
    <property type="entry name" value="TssM1_N"/>
</dbReference>
<evidence type="ECO:0000259" key="1">
    <source>
        <dbReference type="Pfam" id="PF14331"/>
    </source>
</evidence>
<dbReference type="EMBL" id="UGSO01000001">
    <property type="protein sequence ID" value="SUB17168.1"/>
    <property type="molecule type" value="Genomic_DNA"/>
</dbReference>
<keyword evidence="3" id="KW-1185">Reference proteome</keyword>
<gene>
    <name evidence="2" type="ORF">NCTC9381_03090</name>
</gene>
<dbReference type="Pfam" id="PF14331">
    <property type="entry name" value="IcmF-related_N"/>
    <property type="match status" value="1"/>
</dbReference>
<evidence type="ECO:0000313" key="2">
    <source>
        <dbReference type="EMBL" id="SUB17168.1"/>
    </source>
</evidence>
<dbReference type="AlphaFoldDB" id="A0A379AHW8"/>
<sequence length="41" mass="4757">MVTKTDLLKGFMSYFGSIDKARRDAIWGFTFNWELGQAAQR</sequence>
<evidence type="ECO:0000313" key="3">
    <source>
        <dbReference type="Proteomes" id="UP000254640"/>
    </source>
</evidence>
<reference evidence="2 3" key="1">
    <citation type="submission" date="2018-06" db="EMBL/GenBank/DDBJ databases">
        <authorList>
            <consortium name="Pathogen Informatics"/>
            <person name="Doyle S."/>
        </authorList>
    </citation>
    <scope>NUCLEOTIDE SEQUENCE [LARGE SCALE GENOMIC DNA]</scope>
    <source>
        <strain evidence="2 3">NCTC9381</strain>
    </source>
</reference>
<proteinExistence type="predicted"/>
<accession>A0A379AHW8</accession>
<organism evidence="2 3">
    <name type="scientific">Enterobacter agglomerans</name>
    <name type="common">Erwinia herbicola</name>
    <name type="synonym">Pantoea agglomerans</name>
    <dbReference type="NCBI Taxonomy" id="549"/>
    <lineage>
        <taxon>Bacteria</taxon>
        <taxon>Pseudomonadati</taxon>
        <taxon>Pseudomonadota</taxon>
        <taxon>Gammaproteobacteria</taxon>
        <taxon>Enterobacterales</taxon>
        <taxon>Erwiniaceae</taxon>
        <taxon>Pantoea</taxon>
        <taxon>Pantoea agglomerans group</taxon>
    </lineage>
</organism>